<dbReference type="STRING" id="1882483.A0A317XNI0"/>
<dbReference type="InParanoid" id="A0A317XNI0"/>
<feature type="compositionally biased region" description="Low complexity" evidence="1">
    <location>
        <begin position="110"/>
        <end position="121"/>
    </location>
</feature>
<feature type="compositionally biased region" description="Polar residues" evidence="1">
    <location>
        <begin position="309"/>
        <end position="323"/>
    </location>
</feature>
<sequence length="432" mass="46254">MTAPAPLVSTSTPSSSAATPSMDSAASTSASRSEFRSLYIHTHDVSRSLKPSADGELAHAIHQTLHFALDGHPDDYTVPTMTNGGAASGCDPLATMPSAAAEGANGDQGSAGPSNPASASSRVKKGFFPTQDAERPYISYFWDPKSATMALPNPQTISNPVADPCSQDHRSSYEITAKFFFLDPNDLSSDLVEDALRRLTNTTGIITIDTLVLAFPSLHLDARSVVASDAVDKVRNVWETVSINPQLFSLGLSDISQPNLESLLSSFQPPLQPPSMPLMSPAIPLSSSSTQPSQSSTKDVADSDVDPDSLTSHTNQIGGQTAPWNLEYSLPSTARRPRLVTINVNADPCAFDKPLEQFCANMGVQLVAHSDRKDVLPSHTLPNLLQEFTDKLPVNPSATAQLKPKWALKYTTLIRDRGVLADKGYVIYFTST</sequence>
<dbReference type="OrthoDB" id="5596051at2759"/>
<dbReference type="EMBL" id="KZ819195">
    <property type="protein sequence ID" value="PWY99437.1"/>
    <property type="molecule type" value="Genomic_DNA"/>
</dbReference>
<dbReference type="PANTHER" id="PTHR13295">
    <property type="entry name" value="GLUTAMATE CYSTEINE LIGASE REGULATORY SUBUNIT"/>
    <property type="match status" value="1"/>
</dbReference>
<evidence type="ECO:0000256" key="1">
    <source>
        <dbReference type="SAM" id="MobiDB-lite"/>
    </source>
</evidence>
<dbReference type="Proteomes" id="UP000246740">
    <property type="component" value="Unassembled WGS sequence"/>
</dbReference>
<evidence type="ECO:0000313" key="2">
    <source>
        <dbReference type="EMBL" id="PWY99437.1"/>
    </source>
</evidence>
<feature type="compositionally biased region" description="Low complexity" evidence="1">
    <location>
        <begin position="277"/>
        <end position="297"/>
    </location>
</feature>
<dbReference type="GO" id="GO:0006750">
    <property type="term" value="P:glutathione biosynthetic process"/>
    <property type="evidence" value="ECO:0007669"/>
    <property type="project" value="InterPro"/>
</dbReference>
<reference evidence="2 3" key="1">
    <citation type="journal article" date="2018" name="Mol. Biol. Evol.">
        <title>Broad Genomic Sampling Reveals a Smut Pathogenic Ancestry of the Fungal Clade Ustilaginomycotina.</title>
        <authorList>
            <person name="Kijpornyongpan T."/>
            <person name="Mondo S.J."/>
            <person name="Barry K."/>
            <person name="Sandor L."/>
            <person name="Lee J."/>
            <person name="Lipzen A."/>
            <person name="Pangilinan J."/>
            <person name="LaButti K."/>
            <person name="Hainaut M."/>
            <person name="Henrissat B."/>
            <person name="Grigoriev I.V."/>
            <person name="Spatafora J.W."/>
            <person name="Aime M.C."/>
        </authorList>
    </citation>
    <scope>NUCLEOTIDE SEQUENCE [LARGE SCALE GENOMIC DNA]</scope>
    <source>
        <strain evidence="2 3">MCA 3645</strain>
    </source>
</reference>
<dbReference type="GO" id="GO:0017109">
    <property type="term" value="C:glutamate-cysteine ligase complex"/>
    <property type="evidence" value="ECO:0007669"/>
    <property type="project" value="TreeGrafter"/>
</dbReference>
<protein>
    <recommendedName>
        <fullName evidence="4">Glutamate--cysteine ligase modifier subunit</fullName>
    </recommendedName>
</protein>
<proteinExistence type="predicted"/>
<feature type="region of interest" description="Disordered" evidence="1">
    <location>
        <begin position="275"/>
        <end position="324"/>
    </location>
</feature>
<feature type="region of interest" description="Disordered" evidence="1">
    <location>
        <begin position="98"/>
        <end position="123"/>
    </location>
</feature>
<accession>A0A317XNI0</accession>
<feature type="region of interest" description="Disordered" evidence="1">
    <location>
        <begin position="1"/>
        <end position="29"/>
    </location>
</feature>
<evidence type="ECO:0008006" key="4">
    <source>
        <dbReference type="Google" id="ProtNLM"/>
    </source>
</evidence>
<gene>
    <name evidence="2" type="ORF">BCV70DRAFT_217795</name>
</gene>
<organism evidence="2 3">
    <name type="scientific">Testicularia cyperi</name>
    <dbReference type="NCBI Taxonomy" id="1882483"/>
    <lineage>
        <taxon>Eukaryota</taxon>
        <taxon>Fungi</taxon>
        <taxon>Dikarya</taxon>
        <taxon>Basidiomycota</taxon>
        <taxon>Ustilaginomycotina</taxon>
        <taxon>Ustilaginomycetes</taxon>
        <taxon>Ustilaginales</taxon>
        <taxon>Anthracoideaceae</taxon>
        <taxon>Testicularia</taxon>
    </lineage>
</organism>
<keyword evidence="3" id="KW-1185">Reference proteome</keyword>
<dbReference type="AlphaFoldDB" id="A0A317XNI0"/>
<dbReference type="GO" id="GO:0030234">
    <property type="term" value="F:enzyme regulator activity"/>
    <property type="evidence" value="ECO:0007669"/>
    <property type="project" value="TreeGrafter"/>
</dbReference>
<evidence type="ECO:0000313" key="3">
    <source>
        <dbReference type="Proteomes" id="UP000246740"/>
    </source>
</evidence>
<dbReference type="GO" id="GO:0035226">
    <property type="term" value="F:glutamate-cysteine ligase catalytic subunit binding"/>
    <property type="evidence" value="ECO:0007669"/>
    <property type="project" value="InterPro"/>
</dbReference>
<dbReference type="PANTHER" id="PTHR13295:SF4">
    <property type="entry name" value="GLUTAMATE--CYSTEINE LIGASE REGULATORY SUBUNIT"/>
    <property type="match status" value="1"/>
</dbReference>
<dbReference type="InterPro" id="IPR032963">
    <property type="entry name" value="Gclm"/>
</dbReference>
<name>A0A317XNI0_9BASI</name>